<reference evidence="2 3" key="1">
    <citation type="submission" date="2020-06" db="EMBL/GenBank/DDBJ databases">
        <title>Transcriptomic and genomic resources for Thalictrum thalictroides and T. hernandezii: Facilitating candidate gene discovery in an emerging model plant lineage.</title>
        <authorList>
            <person name="Arias T."/>
            <person name="Riano-Pachon D.M."/>
            <person name="Di Stilio V.S."/>
        </authorList>
    </citation>
    <scope>NUCLEOTIDE SEQUENCE [LARGE SCALE GENOMIC DNA]</scope>
    <source>
        <strain evidence="3">cv. WT478/WT964</strain>
        <tissue evidence="2">Leaves</tissue>
    </source>
</reference>
<evidence type="ECO:0000313" key="3">
    <source>
        <dbReference type="Proteomes" id="UP000554482"/>
    </source>
</evidence>
<organism evidence="2 3">
    <name type="scientific">Thalictrum thalictroides</name>
    <name type="common">Rue-anemone</name>
    <name type="synonym">Anemone thalictroides</name>
    <dbReference type="NCBI Taxonomy" id="46969"/>
    <lineage>
        <taxon>Eukaryota</taxon>
        <taxon>Viridiplantae</taxon>
        <taxon>Streptophyta</taxon>
        <taxon>Embryophyta</taxon>
        <taxon>Tracheophyta</taxon>
        <taxon>Spermatophyta</taxon>
        <taxon>Magnoliopsida</taxon>
        <taxon>Ranunculales</taxon>
        <taxon>Ranunculaceae</taxon>
        <taxon>Thalictroideae</taxon>
        <taxon>Thalictrum</taxon>
    </lineage>
</organism>
<proteinExistence type="predicted"/>
<sequence length="114" mass="13429">MTEILQFMLAISVIIFVSLAWKAFNWVWLKPKKVEKYLREQGLRGPSYRFLFGNHLEMSSATKEATSRPMEFSHQIVPRVLPFLHHSIKKYGKMCFTWSGPYPIVSDFFQPKET</sequence>
<keyword evidence="1" id="KW-1133">Transmembrane helix</keyword>
<keyword evidence="1" id="KW-0812">Transmembrane</keyword>
<evidence type="ECO:0000256" key="1">
    <source>
        <dbReference type="SAM" id="Phobius"/>
    </source>
</evidence>
<evidence type="ECO:0000313" key="2">
    <source>
        <dbReference type="EMBL" id="KAF5194615.1"/>
    </source>
</evidence>
<dbReference type="EMBL" id="JABWDY010018485">
    <property type="protein sequence ID" value="KAF5194615.1"/>
    <property type="molecule type" value="Genomic_DNA"/>
</dbReference>
<comment type="caution">
    <text evidence="2">The sequence shown here is derived from an EMBL/GenBank/DDBJ whole genome shotgun (WGS) entry which is preliminary data.</text>
</comment>
<keyword evidence="3" id="KW-1185">Reference proteome</keyword>
<keyword evidence="1" id="KW-0472">Membrane</keyword>
<dbReference type="Proteomes" id="UP000554482">
    <property type="component" value="Unassembled WGS sequence"/>
</dbReference>
<accession>A0A7J6WE16</accession>
<dbReference type="AlphaFoldDB" id="A0A7J6WE16"/>
<gene>
    <name evidence="2" type="ORF">FRX31_015798</name>
</gene>
<name>A0A7J6WE16_THATH</name>
<protein>
    <submittedName>
        <fullName evidence="2">Cytochrome p450</fullName>
    </submittedName>
</protein>
<feature type="transmembrane region" description="Helical" evidence="1">
    <location>
        <begin position="6"/>
        <end position="29"/>
    </location>
</feature>
<dbReference type="OrthoDB" id="1470350at2759"/>